<dbReference type="InterPro" id="IPR036388">
    <property type="entry name" value="WH-like_DNA-bd_sf"/>
</dbReference>
<keyword evidence="3" id="KW-0804">Transcription</keyword>
<feature type="domain" description="HTH deoR-type" evidence="4">
    <location>
        <begin position="14"/>
        <end position="69"/>
    </location>
</feature>
<dbReference type="RefSeq" id="WP_377466193.1">
    <property type="nucleotide sequence ID" value="NZ_JBHUOP010000003.1"/>
</dbReference>
<dbReference type="Pfam" id="PF00455">
    <property type="entry name" value="DeoRC"/>
    <property type="match status" value="1"/>
</dbReference>
<dbReference type="InterPro" id="IPR001034">
    <property type="entry name" value="DeoR_HTH"/>
</dbReference>
<dbReference type="Gene3D" id="3.40.50.1360">
    <property type="match status" value="1"/>
</dbReference>
<dbReference type="PROSITE" id="PS00894">
    <property type="entry name" value="HTH_DEOR_1"/>
    <property type="match status" value="1"/>
</dbReference>
<dbReference type="PROSITE" id="PS51000">
    <property type="entry name" value="HTH_DEOR_2"/>
    <property type="match status" value="1"/>
</dbReference>
<proteinExistence type="predicted"/>
<accession>A0ABW5XF44</accession>
<dbReference type="InterPro" id="IPR036390">
    <property type="entry name" value="WH_DNA-bd_sf"/>
</dbReference>
<sequence>MPSTAKGEHVRKLPAGRKALLLAQVNNVGEVTVAALAETFGVSIDTIRRDLDSLDHDGLLIRTHGGAISMHAGQFTDRDVDFRLKINHDEKQSIARAARTLIKDGSVLLMNAGTTTLALAQRLQDARDLTIATNNLLIPQTVAHSCLKDLYLFGGSVRYLTQSTTGPVALHLADTTGPTEVHADLAFIAVGAVSATHGYSTTNAGEATMMRSMMEKSDQVAVLADSSKLDRTLFSRVSDLSAADYLITNAPPSEELQQALTEVGTTLIISD</sequence>
<dbReference type="SUPFAM" id="SSF46785">
    <property type="entry name" value="Winged helix' DNA-binding domain"/>
    <property type="match status" value="1"/>
</dbReference>
<evidence type="ECO:0000256" key="3">
    <source>
        <dbReference type="ARBA" id="ARBA00023163"/>
    </source>
</evidence>
<dbReference type="InterPro" id="IPR050313">
    <property type="entry name" value="Carb_Metab_HTH_regulators"/>
</dbReference>
<evidence type="ECO:0000259" key="4">
    <source>
        <dbReference type="PROSITE" id="PS51000"/>
    </source>
</evidence>
<keyword evidence="1" id="KW-0805">Transcription regulation</keyword>
<dbReference type="GO" id="GO:0003677">
    <property type="term" value="F:DNA binding"/>
    <property type="evidence" value="ECO:0007669"/>
    <property type="project" value="UniProtKB-KW"/>
</dbReference>
<evidence type="ECO:0000313" key="5">
    <source>
        <dbReference type="EMBL" id="MFD2840364.1"/>
    </source>
</evidence>
<dbReference type="PANTHER" id="PTHR30363:SF44">
    <property type="entry name" value="AGA OPERON TRANSCRIPTIONAL REPRESSOR-RELATED"/>
    <property type="match status" value="1"/>
</dbReference>
<dbReference type="SMART" id="SM00420">
    <property type="entry name" value="HTH_DEOR"/>
    <property type="match status" value="1"/>
</dbReference>
<keyword evidence="6" id="KW-1185">Reference proteome</keyword>
<name>A0ABW5XF44_9MICO</name>
<keyword evidence="2 5" id="KW-0238">DNA-binding</keyword>
<reference evidence="6" key="1">
    <citation type="journal article" date="2019" name="Int. J. Syst. Evol. Microbiol.">
        <title>The Global Catalogue of Microorganisms (GCM) 10K type strain sequencing project: providing services to taxonomists for standard genome sequencing and annotation.</title>
        <authorList>
            <consortium name="The Broad Institute Genomics Platform"/>
            <consortium name="The Broad Institute Genome Sequencing Center for Infectious Disease"/>
            <person name="Wu L."/>
            <person name="Ma J."/>
        </authorList>
    </citation>
    <scope>NUCLEOTIDE SEQUENCE [LARGE SCALE GENOMIC DNA]</scope>
    <source>
        <strain evidence="6">KCTC 33576</strain>
    </source>
</reference>
<evidence type="ECO:0000256" key="2">
    <source>
        <dbReference type="ARBA" id="ARBA00023125"/>
    </source>
</evidence>
<dbReference type="EMBL" id="JBHUOP010000003">
    <property type="protein sequence ID" value="MFD2840364.1"/>
    <property type="molecule type" value="Genomic_DNA"/>
</dbReference>
<dbReference type="PANTHER" id="PTHR30363">
    <property type="entry name" value="HTH-TYPE TRANSCRIPTIONAL REGULATOR SRLR-RELATED"/>
    <property type="match status" value="1"/>
</dbReference>
<dbReference type="Proteomes" id="UP001597391">
    <property type="component" value="Unassembled WGS sequence"/>
</dbReference>
<evidence type="ECO:0000313" key="6">
    <source>
        <dbReference type="Proteomes" id="UP001597391"/>
    </source>
</evidence>
<dbReference type="Gene3D" id="1.10.10.10">
    <property type="entry name" value="Winged helix-like DNA-binding domain superfamily/Winged helix DNA-binding domain"/>
    <property type="match status" value="1"/>
</dbReference>
<organism evidence="5 6">
    <name type="scientific">Populibacterium corticicola</name>
    <dbReference type="NCBI Taxonomy" id="1812826"/>
    <lineage>
        <taxon>Bacteria</taxon>
        <taxon>Bacillati</taxon>
        <taxon>Actinomycetota</taxon>
        <taxon>Actinomycetes</taxon>
        <taxon>Micrococcales</taxon>
        <taxon>Jonesiaceae</taxon>
        <taxon>Populibacterium</taxon>
    </lineage>
</organism>
<dbReference type="Pfam" id="PF08220">
    <property type="entry name" value="HTH_DeoR"/>
    <property type="match status" value="1"/>
</dbReference>
<gene>
    <name evidence="5" type="ORF">ACFSYH_07235</name>
</gene>
<dbReference type="SUPFAM" id="SSF100950">
    <property type="entry name" value="NagB/RpiA/CoA transferase-like"/>
    <property type="match status" value="1"/>
</dbReference>
<dbReference type="PRINTS" id="PR00037">
    <property type="entry name" value="HTHLACR"/>
</dbReference>
<evidence type="ECO:0000256" key="1">
    <source>
        <dbReference type="ARBA" id="ARBA00023015"/>
    </source>
</evidence>
<dbReference type="InterPro" id="IPR018356">
    <property type="entry name" value="Tscrpt_reg_HTH_DeoR_CS"/>
</dbReference>
<comment type="caution">
    <text evidence="5">The sequence shown here is derived from an EMBL/GenBank/DDBJ whole genome shotgun (WGS) entry which is preliminary data.</text>
</comment>
<dbReference type="InterPro" id="IPR037171">
    <property type="entry name" value="NagB/RpiA_transferase-like"/>
</dbReference>
<dbReference type="InterPro" id="IPR014036">
    <property type="entry name" value="DeoR-like_C"/>
</dbReference>
<protein>
    <submittedName>
        <fullName evidence="5">DeoR/GlpR family DNA-binding transcription regulator</fullName>
    </submittedName>
</protein>
<dbReference type="SMART" id="SM01134">
    <property type="entry name" value="DeoRC"/>
    <property type="match status" value="1"/>
</dbReference>